<keyword evidence="2" id="KW-0489">Methyltransferase</keyword>
<dbReference type="CDD" id="cd02440">
    <property type="entry name" value="AdoMet_MTases"/>
    <property type="match status" value="1"/>
</dbReference>
<reference evidence="2" key="1">
    <citation type="submission" date="2021-02" db="EMBL/GenBank/DDBJ databases">
        <title>Natrosporangium hydrolyticum gen. nov., sp. nov, a haloalkaliphilic actinobacterium from a soda solonchak soil.</title>
        <authorList>
            <person name="Sorokin D.Y."/>
            <person name="Khijniak T.V."/>
            <person name="Zakharycheva A.P."/>
            <person name="Boueva O.V."/>
            <person name="Ariskina E.V."/>
            <person name="Hahnke R.L."/>
            <person name="Bunk B."/>
            <person name="Sproer C."/>
            <person name="Schumann P."/>
            <person name="Evtushenko L.I."/>
            <person name="Kublanov I.V."/>
        </authorList>
    </citation>
    <scope>NUCLEOTIDE SEQUENCE</scope>
    <source>
        <strain evidence="2">DSM 106523</strain>
    </source>
</reference>
<dbReference type="RefSeq" id="WP_239674674.1">
    <property type="nucleotide sequence ID" value="NZ_CP070499.1"/>
</dbReference>
<evidence type="ECO:0000259" key="1">
    <source>
        <dbReference type="Pfam" id="PF13649"/>
    </source>
</evidence>
<keyword evidence="3" id="KW-1185">Reference proteome</keyword>
<evidence type="ECO:0000313" key="2">
    <source>
        <dbReference type="EMBL" id="QSB12635.1"/>
    </source>
</evidence>
<proteinExistence type="predicted"/>
<dbReference type="InterPro" id="IPR050508">
    <property type="entry name" value="Methyltransf_Superfamily"/>
</dbReference>
<sequence>MPNAPVYDAHADWYEQYITGPAATFSCRVRRLLADLLGDGSGEVCLDVCCGTGAHAACLRDLGWQPVGVDLSAGQLRHARNRLPVALADAAHLPVAAGRLPAAVAVLCHTDLPDYSTVVTEVAGALRPGGRFVHIGVHPCFVGAFADWHDPAQVVIDNGYADPSYRFDSWTPHGVRARVGAWHTPLPDLLNAVTAAGLRLHRLVEDAPRGVPDLLGYVATRPAEHG</sequence>
<gene>
    <name evidence="2" type="ORF">JQS43_13050</name>
</gene>
<dbReference type="KEGG" id="nhy:JQS43_13050"/>
<keyword evidence="2" id="KW-0808">Transferase</keyword>
<dbReference type="Proteomes" id="UP000662857">
    <property type="component" value="Chromosome"/>
</dbReference>
<dbReference type="SUPFAM" id="SSF53335">
    <property type="entry name" value="S-adenosyl-L-methionine-dependent methyltransferases"/>
    <property type="match status" value="1"/>
</dbReference>
<dbReference type="InterPro" id="IPR041698">
    <property type="entry name" value="Methyltransf_25"/>
</dbReference>
<name>A0A895Y8K4_9ACTN</name>
<dbReference type="PANTHER" id="PTHR42912:SF81">
    <property type="entry name" value="METHYLTRANSFERASE DOMAIN-CONTAINING PROTEIN"/>
    <property type="match status" value="1"/>
</dbReference>
<dbReference type="EMBL" id="CP070499">
    <property type="protein sequence ID" value="QSB12635.1"/>
    <property type="molecule type" value="Genomic_DNA"/>
</dbReference>
<dbReference type="PANTHER" id="PTHR42912">
    <property type="entry name" value="METHYLTRANSFERASE"/>
    <property type="match status" value="1"/>
</dbReference>
<accession>A0A895Y8K4</accession>
<organism evidence="2 3">
    <name type="scientific">Natronosporangium hydrolyticum</name>
    <dbReference type="NCBI Taxonomy" id="2811111"/>
    <lineage>
        <taxon>Bacteria</taxon>
        <taxon>Bacillati</taxon>
        <taxon>Actinomycetota</taxon>
        <taxon>Actinomycetes</taxon>
        <taxon>Micromonosporales</taxon>
        <taxon>Micromonosporaceae</taxon>
        <taxon>Natronosporangium</taxon>
    </lineage>
</organism>
<dbReference type="Pfam" id="PF13649">
    <property type="entry name" value="Methyltransf_25"/>
    <property type="match status" value="1"/>
</dbReference>
<protein>
    <submittedName>
        <fullName evidence="2">Methyltransferase domain-containing protein</fullName>
    </submittedName>
</protein>
<evidence type="ECO:0000313" key="3">
    <source>
        <dbReference type="Proteomes" id="UP000662857"/>
    </source>
</evidence>
<dbReference type="GO" id="GO:0032259">
    <property type="term" value="P:methylation"/>
    <property type="evidence" value="ECO:0007669"/>
    <property type="project" value="UniProtKB-KW"/>
</dbReference>
<dbReference type="InterPro" id="IPR029063">
    <property type="entry name" value="SAM-dependent_MTases_sf"/>
</dbReference>
<feature type="domain" description="Methyltransferase" evidence="1">
    <location>
        <begin position="46"/>
        <end position="130"/>
    </location>
</feature>
<dbReference type="Gene3D" id="3.40.50.150">
    <property type="entry name" value="Vaccinia Virus protein VP39"/>
    <property type="match status" value="1"/>
</dbReference>
<dbReference type="AlphaFoldDB" id="A0A895Y8K4"/>
<dbReference type="GO" id="GO:0008168">
    <property type="term" value="F:methyltransferase activity"/>
    <property type="evidence" value="ECO:0007669"/>
    <property type="project" value="UniProtKB-KW"/>
</dbReference>